<protein>
    <submittedName>
        <fullName evidence="2">Uncharacterized protein</fullName>
    </submittedName>
</protein>
<dbReference type="Proteomes" id="UP001283361">
    <property type="component" value="Unassembled WGS sequence"/>
</dbReference>
<organism evidence="2 3">
    <name type="scientific">Elysia crispata</name>
    <name type="common">lettuce slug</name>
    <dbReference type="NCBI Taxonomy" id="231223"/>
    <lineage>
        <taxon>Eukaryota</taxon>
        <taxon>Metazoa</taxon>
        <taxon>Spiralia</taxon>
        <taxon>Lophotrochozoa</taxon>
        <taxon>Mollusca</taxon>
        <taxon>Gastropoda</taxon>
        <taxon>Heterobranchia</taxon>
        <taxon>Euthyneura</taxon>
        <taxon>Panpulmonata</taxon>
        <taxon>Sacoglossa</taxon>
        <taxon>Placobranchoidea</taxon>
        <taxon>Plakobranchidae</taxon>
        <taxon>Elysia</taxon>
    </lineage>
</organism>
<name>A0AAE0Z3P1_9GAST</name>
<dbReference type="EMBL" id="JAWDGP010004919">
    <property type="protein sequence ID" value="KAK3761292.1"/>
    <property type="molecule type" value="Genomic_DNA"/>
</dbReference>
<accession>A0AAE0Z3P1</accession>
<evidence type="ECO:0000313" key="3">
    <source>
        <dbReference type="Proteomes" id="UP001283361"/>
    </source>
</evidence>
<comment type="caution">
    <text evidence="2">The sequence shown here is derived from an EMBL/GenBank/DDBJ whole genome shotgun (WGS) entry which is preliminary data.</text>
</comment>
<proteinExistence type="predicted"/>
<evidence type="ECO:0000313" key="2">
    <source>
        <dbReference type="EMBL" id="KAK3761292.1"/>
    </source>
</evidence>
<feature type="region of interest" description="Disordered" evidence="1">
    <location>
        <begin position="1"/>
        <end position="58"/>
    </location>
</feature>
<reference evidence="2" key="1">
    <citation type="journal article" date="2023" name="G3 (Bethesda)">
        <title>A reference genome for the long-term kleptoplast-retaining sea slug Elysia crispata morphotype clarki.</title>
        <authorList>
            <person name="Eastman K.E."/>
            <person name="Pendleton A.L."/>
            <person name="Shaikh M.A."/>
            <person name="Suttiyut T."/>
            <person name="Ogas R."/>
            <person name="Tomko P."/>
            <person name="Gavelis G."/>
            <person name="Widhalm J.R."/>
            <person name="Wisecaver J.H."/>
        </authorList>
    </citation>
    <scope>NUCLEOTIDE SEQUENCE</scope>
    <source>
        <strain evidence="2">ECLA1</strain>
    </source>
</reference>
<sequence>MTDESLDKLDCREQEGGKGADARQRDSPSIRSFNFHSSLPRRRPVELESEHRSINRHYRPCHALSTQSQVLICARPEITVKSVTVDSPSPLSPPPLSVFACSRIINGPAQLNDNDQQRKPQHRHGHPTGREKQLLRFGTGTRQGESRNKMAASGVIE</sequence>
<evidence type="ECO:0000256" key="1">
    <source>
        <dbReference type="SAM" id="MobiDB-lite"/>
    </source>
</evidence>
<keyword evidence="3" id="KW-1185">Reference proteome</keyword>
<feature type="compositionally biased region" description="Basic and acidic residues" evidence="1">
    <location>
        <begin position="1"/>
        <end position="28"/>
    </location>
</feature>
<feature type="compositionally biased region" description="Basic and acidic residues" evidence="1">
    <location>
        <begin position="43"/>
        <end position="53"/>
    </location>
</feature>
<dbReference type="AlphaFoldDB" id="A0AAE0Z3P1"/>
<gene>
    <name evidence="2" type="ORF">RRG08_014303</name>
</gene>
<feature type="region of interest" description="Disordered" evidence="1">
    <location>
        <begin position="108"/>
        <end position="157"/>
    </location>
</feature>